<dbReference type="SMART" id="SM00595">
    <property type="entry name" value="MADF"/>
    <property type="match status" value="1"/>
</dbReference>
<keyword evidence="4" id="KW-1185">Reference proteome</keyword>
<dbReference type="InterPro" id="IPR006578">
    <property type="entry name" value="MADF-dom"/>
</dbReference>
<dbReference type="EMBL" id="WIXP02000009">
    <property type="protein sequence ID" value="KAF6205161.1"/>
    <property type="molecule type" value="Genomic_DNA"/>
</dbReference>
<feature type="region of interest" description="Disordered" evidence="1">
    <location>
        <begin position="564"/>
        <end position="626"/>
    </location>
</feature>
<protein>
    <recommendedName>
        <fullName evidence="2">MADF domain-containing protein</fullName>
    </recommendedName>
</protein>
<comment type="caution">
    <text evidence="3">The sequence shown here is derived from an EMBL/GenBank/DDBJ whole genome shotgun (WGS) entry which is preliminary data.</text>
</comment>
<feature type="domain" description="MADF" evidence="2">
    <location>
        <begin position="924"/>
        <end position="1013"/>
    </location>
</feature>
<dbReference type="Pfam" id="PF10545">
    <property type="entry name" value="MADF_DNA_bdg"/>
    <property type="match status" value="1"/>
</dbReference>
<dbReference type="PANTHER" id="PTHR21505">
    <property type="entry name" value="MADF DOMAIN-CONTAINING PROTEIN-RELATED"/>
    <property type="match status" value="1"/>
</dbReference>
<feature type="compositionally biased region" description="Polar residues" evidence="1">
    <location>
        <begin position="613"/>
        <end position="623"/>
    </location>
</feature>
<feature type="region of interest" description="Disordered" evidence="1">
    <location>
        <begin position="518"/>
        <end position="552"/>
    </location>
</feature>
<feature type="region of interest" description="Disordered" evidence="1">
    <location>
        <begin position="399"/>
        <end position="450"/>
    </location>
</feature>
<evidence type="ECO:0000313" key="3">
    <source>
        <dbReference type="EMBL" id="KAF6205161.1"/>
    </source>
</evidence>
<dbReference type="Proteomes" id="UP000466442">
    <property type="component" value="Linkage Group LG9"/>
</dbReference>
<feature type="region of interest" description="Disordered" evidence="1">
    <location>
        <begin position="1"/>
        <end position="39"/>
    </location>
</feature>
<dbReference type="OrthoDB" id="8881252at2759"/>
<feature type="compositionally biased region" description="Polar residues" evidence="1">
    <location>
        <begin position="90"/>
        <end position="116"/>
    </location>
</feature>
<feature type="compositionally biased region" description="Polar residues" evidence="1">
    <location>
        <begin position="577"/>
        <end position="604"/>
    </location>
</feature>
<feature type="compositionally biased region" description="Basic and acidic residues" evidence="1">
    <location>
        <begin position="1"/>
        <end position="18"/>
    </location>
</feature>
<evidence type="ECO:0000313" key="4">
    <source>
        <dbReference type="Proteomes" id="UP000466442"/>
    </source>
</evidence>
<dbReference type="PROSITE" id="PS51029">
    <property type="entry name" value="MADF"/>
    <property type="match status" value="1"/>
</dbReference>
<feature type="region of interest" description="Disordered" evidence="1">
    <location>
        <begin position="90"/>
        <end position="122"/>
    </location>
</feature>
<organism evidence="3 4">
    <name type="scientific">Apolygus lucorum</name>
    <name type="common">Small green plant bug</name>
    <name type="synonym">Lygocoris lucorum</name>
    <dbReference type="NCBI Taxonomy" id="248454"/>
    <lineage>
        <taxon>Eukaryota</taxon>
        <taxon>Metazoa</taxon>
        <taxon>Ecdysozoa</taxon>
        <taxon>Arthropoda</taxon>
        <taxon>Hexapoda</taxon>
        <taxon>Insecta</taxon>
        <taxon>Pterygota</taxon>
        <taxon>Neoptera</taxon>
        <taxon>Paraneoptera</taxon>
        <taxon>Hemiptera</taxon>
        <taxon>Heteroptera</taxon>
        <taxon>Panheteroptera</taxon>
        <taxon>Cimicomorpha</taxon>
        <taxon>Miridae</taxon>
        <taxon>Mirini</taxon>
        <taxon>Apolygus</taxon>
    </lineage>
</organism>
<sequence length="1191" mass="132340">MTDPEKLEQRKKWKETSRLYRTKKKANHVNNDHPLGVESSFESVNGQEVNHFATVDTQSPPVAPTAGTSSTETPVNADCDTEQLHQICISSTSKTDQRTQPSSGPLYETSTSTSCSGEVDRSEQSIQKLNDTALSRLEKERANLCGNDDPLKIEPLETTFLSSVKLESQSVACNSKESSYRPNFLSSIKDKSYEKVLKRDSVSVVQTEGTCEHAVKRSPGCVNIRSESIVSGSNNKVEMHEKVLLQTCALALMSAHTNDSSSEIIPVVKAESNDDELQHDNIMEATVSSTNTVSECIVPAVKIERKEDDEDGRKVHLPPPTSNTFPGRYITDIKVEINQNGVISPDMHTVFDSDQINDELPEERTMETESLQLISEKDSPTIPKNDELNTQVTDLMEKHTNQKCPSEPKRQLMTKTSRSNAASISAALSSATIENEEKSPSSSKKMVTKQKSRNTMEKVIEVVKKKEIILKKASLVFDISSSTLRRIIQQKVTPKATNEPEKKKKKWVYKQSLPEALEKELPKTRKGLKTVDSECQDSEQDLRPPSPQEDISVKLKNTDCAADEPTASKLSHPKNFEITSNSDSPTNAWRDTQNTSASIQQEKTSGAVELPTVNRQQTEGTSSDMHEKLVNVKQETTSSAAEGPPVSRPSSWHISMAASGEPLLSHSSTSDLNDKLVKVELENTSCAAVQPPQSRLFSCLTSTSTNKQISPSCSPASELQKKLVKVKPENTSCAAVQPPQSRLFSCLTSKSTTKDILPSCSPASELQKKLVKVKEETSSATAVQPPVSRLFSYLTSTTTSNEISSNCSSTSELQKKLVKVKQENTSCAAPQPTVSRLFSCPTSTSSSSEILASSSSKIELQKKLASVKQENAEQPPVGRISSSRQSTITLSQPPGSDYQKSCFHPGLFTMTAEVMKWTKEMTSMLIELYRGFECLWNKNSTNYRNRPMKSQAIIYIAQQVGVHSEEILRKLHNLRCQLNSEIRKVVKKRREGVNYTSAWELFDTLLFMSDTEIPPVANVPRPHPAPPRNPVLNVTVGQTKQPKVRTYQKYQIAVVKKEVLDGLIEVKYEGVEDTDPLYPFVQLDTSPEEHQFPDHDSSEPPLKRMREDGLDDCLLDEVECLPTDVFVDNPMADDAEDDARAFGDYVTAEMSRIRSDERRKMLKKTIEEAIKAMVQEDEQEYFQDPDVDPLG</sequence>
<dbReference type="AlphaFoldDB" id="A0A8S9XA23"/>
<proteinExistence type="predicted"/>
<name>A0A8S9XA23_APOLU</name>
<gene>
    <name evidence="3" type="ORF">GE061_019328</name>
</gene>
<dbReference type="PANTHER" id="PTHR21505:SF12">
    <property type="entry name" value="MADF DOMAIN-CONTAINING PROTEIN-RELATED"/>
    <property type="match status" value="1"/>
</dbReference>
<feature type="compositionally biased region" description="Polar residues" evidence="1">
    <location>
        <begin position="880"/>
        <end position="894"/>
    </location>
</feature>
<feature type="region of interest" description="Disordered" evidence="1">
    <location>
        <begin position="868"/>
        <end position="894"/>
    </location>
</feature>
<reference evidence="3" key="1">
    <citation type="journal article" date="2021" name="Mol. Ecol. Resour.">
        <title>Apolygus lucorum genome provides insights into omnivorousness and mesophyll feeding.</title>
        <authorList>
            <person name="Liu Y."/>
            <person name="Liu H."/>
            <person name="Wang H."/>
            <person name="Huang T."/>
            <person name="Liu B."/>
            <person name="Yang B."/>
            <person name="Yin L."/>
            <person name="Li B."/>
            <person name="Zhang Y."/>
            <person name="Zhang S."/>
            <person name="Jiang F."/>
            <person name="Zhang X."/>
            <person name="Ren Y."/>
            <person name="Wang B."/>
            <person name="Wang S."/>
            <person name="Lu Y."/>
            <person name="Wu K."/>
            <person name="Fan W."/>
            <person name="Wang G."/>
        </authorList>
    </citation>
    <scope>NUCLEOTIDE SEQUENCE</scope>
    <source>
        <strain evidence="3">12Hb</strain>
    </source>
</reference>
<evidence type="ECO:0000259" key="2">
    <source>
        <dbReference type="PROSITE" id="PS51029"/>
    </source>
</evidence>
<accession>A0A8S9XA23</accession>
<feature type="compositionally biased region" description="Basic and acidic residues" evidence="1">
    <location>
        <begin position="399"/>
        <end position="410"/>
    </location>
</feature>
<evidence type="ECO:0000256" key="1">
    <source>
        <dbReference type="SAM" id="MobiDB-lite"/>
    </source>
</evidence>
<feature type="region of interest" description="Disordered" evidence="1">
    <location>
        <begin position="633"/>
        <end position="652"/>
    </location>
</feature>
<feature type="compositionally biased region" description="Low complexity" evidence="1">
    <location>
        <begin position="417"/>
        <end position="431"/>
    </location>
</feature>